<dbReference type="PROSITE" id="PS50135">
    <property type="entry name" value="ZF_ZZ_2"/>
    <property type="match status" value="2"/>
</dbReference>
<dbReference type="PROSITE" id="PS51332">
    <property type="entry name" value="B12_BINDING"/>
    <property type="match status" value="1"/>
</dbReference>
<evidence type="ECO:0000256" key="1">
    <source>
        <dbReference type="ARBA" id="ARBA00001947"/>
    </source>
</evidence>
<evidence type="ECO:0000259" key="23">
    <source>
        <dbReference type="PROSITE" id="PS50135"/>
    </source>
</evidence>
<evidence type="ECO:0000256" key="16">
    <source>
        <dbReference type="ARBA" id="ARBA00023285"/>
    </source>
</evidence>
<dbReference type="InterPro" id="IPR000270">
    <property type="entry name" value="PB1_dom"/>
</dbReference>
<dbReference type="Pfam" id="PF02574">
    <property type="entry name" value="S-methyl_trans"/>
    <property type="match status" value="1"/>
</dbReference>
<dbReference type="GO" id="GO:0008705">
    <property type="term" value="F:methionine synthase activity"/>
    <property type="evidence" value="ECO:0007669"/>
    <property type="project" value="UniProtKB-EC"/>
</dbReference>
<evidence type="ECO:0000256" key="9">
    <source>
        <dbReference type="ARBA" id="ARBA00022679"/>
    </source>
</evidence>
<dbReference type="Gene3D" id="2.60.40.10">
    <property type="entry name" value="Immunoglobulins"/>
    <property type="match status" value="1"/>
</dbReference>
<evidence type="ECO:0000256" key="15">
    <source>
        <dbReference type="ARBA" id="ARBA00023167"/>
    </source>
</evidence>
<evidence type="ECO:0000256" key="4">
    <source>
        <dbReference type="ARBA" id="ARBA00010398"/>
    </source>
</evidence>
<dbReference type="PROSITE" id="PS51337">
    <property type="entry name" value="B12_BINDING_NTER"/>
    <property type="match status" value="1"/>
</dbReference>
<dbReference type="Gene3D" id="3.10.196.10">
    <property type="entry name" value="Vitamin B12-dependent methionine synthase, activation domain"/>
    <property type="match status" value="1"/>
</dbReference>
<evidence type="ECO:0000256" key="22">
    <source>
        <dbReference type="SAM" id="MobiDB-lite"/>
    </source>
</evidence>
<dbReference type="InterPro" id="IPR000433">
    <property type="entry name" value="Znf_ZZ"/>
</dbReference>
<sequence length="2229" mass="248566">MSNNYNGQRLVGFNRQFPKNFAEAKDYIFELGYFCYIETNQAFQIFWALISNTYTIISTKAPTELIRDITNKALELSSKTMEYAVNQGVVDNVASYLMRKEKNTEDNTELQIKGSGITNDIRETSTTDILDLNAYLQEQLTKRIMFLDGAMGTVIQLLKLSEEEFRGDLFKDHSHDLKGNNDILVLTQPEIIKKIHIEYLEAGTDFVGTNTFCSTSISQADYFCEKYAYELNKEAAKLAKEACIEVTARDTSRPRFVCGAIGPTNRTCSISPSVENPAYRNVTFDELVEAYSEQIRGLLDGGADILLVETIFDTLNAKAVLYAIDLLFESGYKKTPIFVSGTIVDQSGRTLSGQTGEAFVTSINHSHPLAIGLNCALGAEQMKPFIQNISKFTSSFVICYPNAGLPNTFGDYDETPEMMSKAVADFAMDGLVNILGGCCGTTPSHLKAIVEACSKYKPRVPPPDTKLDNMIISGLEVLKVNKETNFVNIGERCNVAGSRKFARHIIKGEYEEAMAIARSQVENGAQIVDVNMDEGMLDGKAAMTKFLNLIASDPDVARVPIMVDSSNFEVVLAGLKCAQGKCIVNSISLKEGPEDFIKKAKIIRRFGAAVVVMAFDETGQADVKDRKVEICTRSYKILTEIVGFNPNDIIFDPNILTICTGMEEHNNFGVEFIEATREIKRTLSGAKISGGVSNLSFSFRGMDKVREAMHSVFLYHAIQAGLDMGIVNAGFLTIYDDIPKDLLELCENALWNRDSDVTEKILNYAQKHGKGAKKEEAEEEWRKENVKSRISYALVKGITKYIIEDTEEARKNYSRPLEVIEGPLMSGMSIVGDLFGKGKMFLPQVIKSARVMKKAVAHLIPYMEEERMANLAKTGGEDSGPAHAGVVVLATVKGDVHDIGKNIVGVVLGCNNYKVIDLGVMTPCEKIIATALEEKADIIGLSGLITPSLDEMITVAKEMEKRNLNIPLLIGGATTSKAHTAVKISPQYNKPTIHVLDASKSVVVVSNLLDEKSKEDFWEDIAEEYQEIREDHFASLKDRKYLSLQAAREKRFKIDWAKQPLPVKPSFIGKRVFTNYDLKRISEYIDWNPFFQVWQLRGRYPNRGFPKIFNDEHVGAEAKKIYDEALTFVKKIIDENLFVAKGVVGIYPANSVDDDIRVYEDESRCKVSSTFFGLRQQAEKEPKEPYFCLSDFVAPRVSGIPDYLGLFAVGIFGAEELAKKFEDEHDDYNIIMTKAIADRFAEGFAECLHEDIRKELWGYSPNENLKLGDMLSVKYQGIRPAPAYPSQPDHREKSTMWNLMKIHEETGIELTDNLAMLPAASVSALVFANSESQYFAVGKIEKDQVLNYTERLGKDLEDTEKWLRPNLNYALQMELQHQVDFKVACNSDPNVLRRLKFEKGSVLTYSSLKAKLSDLFQSNNFNVRYQDEDGDAINIDSDLDLREAIDHFNLDKKNARIVIRLSLEIIDTIDSKHQEKESPNNLNGNSNEDINNVTDNSHSSSSEFGTNNEYANPEEYPFERVLNVGIKHFQDTVQTFVTQLSSTIERDNSYKNFNVSQPNQSDDSRNVNSNDITNLSSGTRRIQNSSEPVVHHGVLCDCCQNTIRGMRWKCTTCKNYDLCQVCKSKPSILNTHPNDHVFRPIPYPRTSNHSTHSENVHSATCDYCESVIFGIRHKCINCPDFDLCSNCISLAPTQHPDHTFMSIHKPGDPEIKIPDAAFHPGIKCDGCHKAINGVRFKCGNCPDFDLCGNCEASPLNKHDINHVFLKLRRPVPSPLSATAALLPLFYSRADIKGGCKSKAECRKNSSKETESITNNDIDELTPNLSSQPTIQKQPITIVKAPSGEAVISRAPIELYESLRDTLKSVSAPLPEISSKPSPSVSNINSCHNDLFTPLFFKKTEPASQDSSENALNVSMLNSCFIEDVNIPDGTVLVPQAQFLKIWKLSNNGGWPESTVLQFVGGQRMFNDTLFKNGEEAIAPYIPVGAVEVGKTLDISADLQAPSEPGKHISYWRLTDKDGNRFGHNVWCDIYVEAIDQSSNMSASSMIFPVLNYDQQSVSAKSNDTSVPLSSIPATLVSSDIERFENDDNSIFRDPVSLGSSFTDSSQDFIVVEKDSDDDMQSQRGRSVQPYTINQDSNDEVMNETQSEGKLLAENSPVPLSAEEDFVVTSQSVDVGESKLSKEFSENLKYKQTLAQLVDMGFDDEDNEVALMKLVVEHDGELEPILNILI</sequence>
<evidence type="ECO:0000256" key="2">
    <source>
        <dbReference type="ARBA" id="ARBA00001956"/>
    </source>
</evidence>
<dbReference type="InterPro" id="IPR037010">
    <property type="entry name" value="VitB12-dep_Met_synth_activ_sf"/>
</dbReference>
<keyword evidence="12" id="KW-0677">Repeat</keyword>
<comment type="cofactor">
    <cofactor evidence="1 20">
        <name>Zn(2+)</name>
        <dbReference type="ChEBI" id="CHEBI:29105"/>
    </cofactor>
</comment>
<evidence type="ECO:0000259" key="27">
    <source>
        <dbReference type="PROSITE" id="PS51332"/>
    </source>
</evidence>
<dbReference type="CDD" id="cd02069">
    <property type="entry name" value="methionine_synthase_B12_BD"/>
    <property type="match status" value="1"/>
</dbReference>
<feature type="compositionally biased region" description="Polar residues" evidence="22">
    <location>
        <begin position="1479"/>
        <end position="1510"/>
    </location>
</feature>
<feature type="region of interest" description="Disordered" evidence="22">
    <location>
        <begin position="1806"/>
        <end position="1826"/>
    </location>
</feature>
<gene>
    <name evidence="30" type="ORF">FWILDA_LOCUS968</name>
</gene>
<feature type="domain" description="Hcy-binding" evidence="24">
    <location>
        <begin position="133"/>
        <end position="453"/>
    </location>
</feature>
<evidence type="ECO:0000313" key="30">
    <source>
        <dbReference type="EMBL" id="CAI2163235.1"/>
    </source>
</evidence>
<dbReference type="CDD" id="cd05992">
    <property type="entry name" value="PB1"/>
    <property type="match status" value="1"/>
</dbReference>
<dbReference type="InterPro" id="IPR050554">
    <property type="entry name" value="Met_Synthase/Corrinoid"/>
</dbReference>
<dbReference type="Gene3D" id="3.20.20.330">
    <property type="entry name" value="Homocysteine-binding-like domain"/>
    <property type="match status" value="1"/>
</dbReference>
<protein>
    <recommendedName>
        <fullName evidence="5">methionine synthase</fullName>
        <ecNumber evidence="5">2.1.1.13</ecNumber>
    </recommendedName>
    <alternativeName>
        <fullName evidence="18">5-methyltetrahydrofolate--homocysteine methyltransferase</fullName>
    </alternativeName>
    <alternativeName>
        <fullName evidence="17">Vitamin-B12 dependent methionine synthase</fullName>
    </alternativeName>
</protein>
<dbReference type="EMBL" id="CAMKVN010000078">
    <property type="protein sequence ID" value="CAI2163235.1"/>
    <property type="molecule type" value="Genomic_DNA"/>
</dbReference>
<keyword evidence="14 20" id="KW-0862">Zinc</keyword>
<dbReference type="SUPFAM" id="SSF54277">
    <property type="entry name" value="CAD &amp; PB1 domains"/>
    <property type="match status" value="1"/>
</dbReference>
<dbReference type="PANTHER" id="PTHR45833">
    <property type="entry name" value="METHIONINE SYNTHASE"/>
    <property type="match status" value="1"/>
</dbReference>
<dbReference type="InterPro" id="IPR004223">
    <property type="entry name" value="VitB12-dep_Met_synth_activ_dom"/>
</dbReference>
<dbReference type="InterPro" id="IPR006158">
    <property type="entry name" value="Cobalamin-bd"/>
</dbReference>
<dbReference type="InterPro" id="IPR011005">
    <property type="entry name" value="Dihydropteroate_synth-like_sf"/>
</dbReference>
<dbReference type="Pfam" id="PF00569">
    <property type="entry name" value="ZZ"/>
    <property type="match status" value="3"/>
</dbReference>
<evidence type="ECO:0000259" key="26">
    <source>
        <dbReference type="PROSITE" id="PS50974"/>
    </source>
</evidence>
<dbReference type="Pfam" id="PF02965">
    <property type="entry name" value="Met_synt_B12"/>
    <property type="match status" value="1"/>
</dbReference>
<feature type="domain" description="B12-binding" evidence="27">
    <location>
        <begin position="884"/>
        <end position="1019"/>
    </location>
</feature>
<evidence type="ECO:0000256" key="11">
    <source>
        <dbReference type="ARBA" id="ARBA00022723"/>
    </source>
</evidence>
<dbReference type="OrthoDB" id="261426at2759"/>
<keyword evidence="15" id="KW-0486">Methionine biosynthesis</keyword>
<comment type="similarity">
    <text evidence="4">Belongs to the vitamin-B12 dependent methionine synthase family.</text>
</comment>
<dbReference type="InterPro" id="IPR000489">
    <property type="entry name" value="Pterin-binding_dom"/>
</dbReference>
<dbReference type="GO" id="GO:0050667">
    <property type="term" value="P:homocysteine metabolic process"/>
    <property type="evidence" value="ECO:0007669"/>
    <property type="project" value="TreeGrafter"/>
</dbReference>
<evidence type="ECO:0000256" key="21">
    <source>
        <dbReference type="PROSITE-ProRule" id="PRU00346"/>
    </source>
</evidence>
<dbReference type="InterPro" id="IPR003759">
    <property type="entry name" value="Cbl-bd_cap"/>
</dbReference>
<dbReference type="Gene3D" id="1.10.288.10">
    <property type="entry name" value="Cobalamin-dependent Methionine Synthase, domain 2"/>
    <property type="match status" value="1"/>
</dbReference>
<dbReference type="SMART" id="SM00291">
    <property type="entry name" value="ZnF_ZZ"/>
    <property type="match status" value="3"/>
</dbReference>
<evidence type="ECO:0000256" key="8">
    <source>
        <dbReference type="ARBA" id="ARBA00022628"/>
    </source>
</evidence>
<keyword evidence="11 20" id="KW-0479">Metal-binding</keyword>
<dbReference type="InterPro" id="IPR033706">
    <property type="entry name" value="Met_synthase_B12-bd"/>
</dbReference>
<evidence type="ECO:0000313" key="31">
    <source>
        <dbReference type="Proteomes" id="UP001153678"/>
    </source>
</evidence>
<dbReference type="InterPro" id="IPR003726">
    <property type="entry name" value="HCY_dom"/>
</dbReference>
<dbReference type="Gene3D" id="3.40.50.280">
    <property type="entry name" value="Cobalamin-binding domain"/>
    <property type="match status" value="1"/>
</dbReference>
<feature type="domain" description="AdoMet activation" evidence="26">
    <location>
        <begin position="1035"/>
        <end position="1372"/>
    </location>
</feature>
<name>A0A9W4SAZ7_9GLOM</name>
<dbReference type="InterPro" id="IPR013783">
    <property type="entry name" value="Ig-like_fold"/>
</dbReference>
<reference evidence="30" key="1">
    <citation type="submission" date="2022-08" db="EMBL/GenBank/DDBJ databases">
        <authorList>
            <person name="Kallberg Y."/>
            <person name="Tangrot J."/>
            <person name="Rosling A."/>
        </authorList>
    </citation>
    <scope>NUCLEOTIDE SEQUENCE</scope>
    <source>
        <strain evidence="30">Wild A</strain>
    </source>
</reference>
<evidence type="ECO:0000256" key="18">
    <source>
        <dbReference type="ARBA" id="ARBA00031040"/>
    </source>
</evidence>
<dbReference type="GO" id="GO:0070013">
    <property type="term" value="C:intracellular organelle lumen"/>
    <property type="evidence" value="ECO:0007669"/>
    <property type="project" value="UniProtKB-ARBA"/>
</dbReference>
<evidence type="ECO:0000256" key="13">
    <source>
        <dbReference type="ARBA" id="ARBA00022771"/>
    </source>
</evidence>
<feature type="domain" description="ZZ-type" evidence="23">
    <location>
        <begin position="1719"/>
        <end position="1772"/>
    </location>
</feature>
<dbReference type="EC" id="2.1.1.13" evidence="5"/>
<dbReference type="GO" id="GO:0046653">
    <property type="term" value="P:tetrahydrofolate metabolic process"/>
    <property type="evidence" value="ECO:0007669"/>
    <property type="project" value="TreeGrafter"/>
</dbReference>
<dbReference type="Gene3D" id="3.30.60.90">
    <property type="match status" value="3"/>
</dbReference>
<dbReference type="FunFam" id="3.20.20.20:FF:000002">
    <property type="entry name" value="Methionine synthase"/>
    <property type="match status" value="1"/>
</dbReference>
<dbReference type="GO" id="GO:0005829">
    <property type="term" value="C:cytosol"/>
    <property type="evidence" value="ECO:0007669"/>
    <property type="project" value="TreeGrafter"/>
</dbReference>
<organism evidence="30 31">
    <name type="scientific">Funneliformis geosporum</name>
    <dbReference type="NCBI Taxonomy" id="1117311"/>
    <lineage>
        <taxon>Eukaryota</taxon>
        <taxon>Fungi</taxon>
        <taxon>Fungi incertae sedis</taxon>
        <taxon>Mucoromycota</taxon>
        <taxon>Glomeromycotina</taxon>
        <taxon>Glomeromycetes</taxon>
        <taxon>Glomerales</taxon>
        <taxon>Glomeraceae</taxon>
        <taxon>Funneliformis</taxon>
    </lineage>
</organism>
<evidence type="ECO:0000259" key="24">
    <source>
        <dbReference type="PROSITE" id="PS50970"/>
    </source>
</evidence>
<comment type="caution">
    <text evidence="30">The sequence shown here is derived from an EMBL/GenBank/DDBJ whole genome shotgun (WGS) entry which is preliminary data.</text>
</comment>
<dbReference type="FunFam" id="3.30.60.90:FF:000007">
    <property type="entry name" value="Next to BRCA1 gene 1 protein"/>
    <property type="match status" value="1"/>
</dbReference>
<dbReference type="InterPro" id="IPR011822">
    <property type="entry name" value="MetH"/>
</dbReference>
<dbReference type="CDD" id="cd02249">
    <property type="entry name" value="ZZ"/>
    <property type="match status" value="1"/>
</dbReference>
<dbReference type="PROSITE" id="PS50970">
    <property type="entry name" value="HCY"/>
    <property type="match status" value="1"/>
</dbReference>
<keyword evidence="8" id="KW-0846">Cobalamin</keyword>
<feature type="binding site" evidence="20">
    <location>
        <position position="439"/>
    </location>
    <ligand>
        <name>Zn(2+)</name>
        <dbReference type="ChEBI" id="CHEBI:29105"/>
    </ligand>
</feature>
<evidence type="ECO:0000256" key="19">
    <source>
        <dbReference type="PROSITE-ProRule" id="PRU00228"/>
    </source>
</evidence>
<dbReference type="GO" id="GO:0031419">
    <property type="term" value="F:cobalamin binding"/>
    <property type="evidence" value="ECO:0007669"/>
    <property type="project" value="UniProtKB-KW"/>
</dbReference>
<comment type="pathway">
    <text evidence="3">Amino-acid biosynthesis; L-methionine biosynthesis via de novo pathway; L-methionine from L-homocysteine (MetH route): step 1/1.</text>
</comment>
<dbReference type="SMART" id="SM01018">
    <property type="entry name" value="B12-binding_2"/>
    <property type="match status" value="1"/>
</dbReference>
<keyword evidence="6 21" id="KW-0489">Methyltransferase</keyword>
<keyword evidence="16" id="KW-0170">Cobalt</keyword>
<keyword evidence="31" id="KW-1185">Reference proteome</keyword>
<proteinExistence type="inferred from homology"/>
<dbReference type="PROSITE" id="PS50974">
    <property type="entry name" value="ADOMET_ACTIVATION"/>
    <property type="match status" value="1"/>
</dbReference>
<evidence type="ECO:0000256" key="10">
    <source>
        <dbReference type="ARBA" id="ARBA00022691"/>
    </source>
</evidence>
<keyword evidence="9 21" id="KW-0808">Transferase</keyword>
<feature type="domain" description="PB1" evidence="29">
    <location>
        <begin position="1378"/>
        <end position="1455"/>
    </location>
</feature>
<feature type="region of interest" description="Disordered" evidence="22">
    <location>
        <begin position="1472"/>
        <end position="1511"/>
    </location>
</feature>
<dbReference type="Gene3D" id="3.20.20.20">
    <property type="entry name" value="Dihydropteroate synthase-like"/>
    <property type="match status" value="1"/>
</dbReference>
<comment type="cofactor">
    <cofactor evidence="2">
        <name>methylcob(III)alamin</name>
        <dbReference type="ChEBI" id="CHEBI:28115"/>
    </cofactor>
</comment>
<feature type="domain" description="Pterin-binding" evidence="25">
    <location>
        <begin position="486"/>
        <end position="747"/>
    </location>
</feature>
<feature type="binding site" evidence="20">
    <location>
        <position position="375"/>
    </location>
    <ligand>
        <name>Zn(2+)</name>
        <dbReference type="ChEBI" id="CHEBI:29105"/>
    </ligand>
</feature>
<dbReference type="SUPFAM" id="SSF82282">
    <property type="entry name" value="Homocysteine S-methyltransferase"/>
    <property type="match status" value="1"/>
</dbReference>
<evidence type="ECO:0000256" key="5">
    <source>
        <dbReference type="ARBA" id="ARBA00012032"/>
    </source>
</evidence>
<evidence type="ECO:0000256" key="12">
    <source>
        <dbReference type="ARBA" id="ARBA00022737"/>
    </source>
</evidence>
<dbReference type="FunFam" id="3.40.50.280:FF:000001">
    <property type="entry name" value="Methionine synthase"/>
    <property type="match status" value="1"/>
</dbReference>
<dbReference type="SUPFAM" id="SSF51717">
    <property type="entry name" value="Dihydropteroate synthetase-like"/>
    <property type="match status" value="1"/>
</dbReference>
<accession>A0A9W4SAZ7</accession>
<dbReference type="PANTHER" id="PTHR45833:SF1">
    <property type="entry name" value="METHIONINE SYNTHASE"/>
    <property type="match status" value="1"/>
</dbReference>
<keyword evidence="7" id="KW-0028">Amino-acid biosynthesis</keyword>
<dbReference type="SUPFAM" id="SSF52242">
    <property type="entry name" value="Cobalamin (vitamin B12)-binding domain"/>
    <property type="match status" value="1"/>
</dbReference>
<dbReference type="GO" id="GO:0032259">
    <property type="term" value="P:methylation"/>
    <property type="evidence" value="ECO:0007669"/>
    <property type="project" value="UniProtKB-KW"/>
</dbReference>
<dbReference type="CDD" id="cd14947">
    <property type="entry name" value="NBR1_like"/>
    <property type="match status" value="1"/>
</dbReference>
<dbReference type="InterPro" id="IPR032350">
    <property type="entry name" value="Nbr1_FW"/>
</dbReference>
<dbReference type="Proteomes" id="UP001153678">
    <property type="component" value="Unassembled WGS sequence"/>
</dbReference>
<dbReference type="InterPro" id="IPR036589">
    <property type="entry name" value="HCY_dom_sf"/>
</dbReference>
<dbReference type="GO" id="GO:0008270">
    <property type="term" value="F:zinc ion binding"/>
    <property type="evidence" value="ECO:0007669"/>
    <property type="project" value="UniProtKB-KW"/>
</dbReference>
<dbReference type="SMART" id="SM00666">
    <property type="entry name" value="PB1"/>
    <property type="match status" value="1"/>
</dbReference>
<feature type="region of interest" description="Disordered" evidence="22">
    <location>
        <begin position="1549"/>
        <end position="1581"/>
    </location>
</feature>
<dbReference type="InterPro" id="IPR036594">
    <property type="entry name" value="Meth_synthase_dom"/>
</dbReference>
<evidence type="ECO:0000259" key="29">
    <source>
        <dbReference type="PROSITE" id="PS51745"/>
    </source>
</evidence>
<keyword evidence="13 19" id="KW-0863">Zinc-finger</keyword>
<dbReference type="InterPro" id="IPR053793">
    <property type="entry name" value="PB1-like"/>
</dbReference>
<dbReference type="FunFam" id="1.10.1240.10:FF:000001">
    <property type="entry name" value="Methionine synthase"/>
    <property type="match status" value="1"/>
</dbReference>
<dbReference type="Pfam" id="PF02607">
    <property type="entry name" value="B12-binding_2"/>
    <property type="match status" value="1"/>
</dbReference>
<dbReference type="PROSITE" id="PS50972">
    <property type="entry name" value="PTERIN_BINDING"/>
    <property type="match status" value="1"/>
</dbReference>
<dbReference type="Gene3D" id="1.10.1240.10">
    <property type="entry name" value="Methionine synthase domain"/>
    <property type="match status" value="1"/>
</dbReference>
<dbReference type="SUPFAM" id="SSF47644">
    <property type="entry name" value="Methionine synthase domain"/>
    <property type="match status" value="1"/>
</dbReference>
<feature type="compositionally biased region" description="Polar residues" evidence="22">
    <location>
        <begin position="1550"/>
        <end position="1581"/>
    </location>
</feature>
<feature type="domain" description="B12-binding N-terminal" evidence="28">
    <location>
        <begin position="777"/>
        <end position="871"/>
    </location>
</feature>
<dbReference type="CDD" id="cd00740">
    <property type="entry name" value="MeTr"/>
    <property type="match status" value="1"/>
</dbReference>
<dbReference type="InterPro" id="IPR043145">
    <property type="entry name" value="Znf_ZZ_sf"/>
</dbReference>
<evidence type="ECO:0000256" key="20">
    <source>
        <dbReference type="PROSITE-ProRule" id="PRU00333"/>
    </source>
</evidence>
<evidence type="ECO:0000256" key="3">
    <source>
        <dbReference type="ARBA" id="ARBA00005178"/>
    </source>
</evidence>
<dbReference type="Pfam" id="PF00809">
    <property type="entry name" value="Pterin_bind"/>
    <property type="match status" value="1"/>
</dbReference>
<evidence type="ECO:0000256" key="17">
    <source>
        <dbReference type="ARBA" id="ARBA00030163"/>
    </source>
</evidence>
<evidence type="ECO:0000256" key="7">
    <source>
        <dbReference type="ARBA" id="ARBA00022605"/>
    </source>
</evidence>
<dbReference type="Pfam" id="PF02310">
    <property type="entry name" value="B12-binding"/>
    <property type="match status" value="1"/>
</dbReference>
<feature type="domain" description="ZZ-type" evidence="23">
    <location>
        <begin position="1591"/>
        <end position="1646"/>
    </location>
</feature>
<evidence type="ECO:0000259" key="28">
    <source>
        <dbReference type="PROSITE" id="PS51337"/>
    </source>
</evidence>
<dbReference type="Gene3D" id="3.10.20.90">
    <property type="entry name" value="Phosphatidylinositol 3-kinase Catalytic Subunit, Chain A, domain 1"/>
    <property type="match status" value="1"/>
</dbReference>
<keyword evidence="10" id="KW-0949">S-adenosyl-L-methionine</keyword>
<dbReference type="PROSITE" id="PS51745">
    <property type="entry name" value="PB1"/>
    <property type="match status" value="1"/>
</dbReference>
<evidence type="ECO:0000259" key="25">
    <source>
        <dbReference type="PROSITE" id="PS50972"/>
    </source>
</evidence>
<dbReference type="PROSITE" id="PS01357">
    <property type="entry name" value="ZF_ZZ_1"/>
    <property type="match status" value="2"/>
</dbReference>
<dbReference type="NCBIfam" id="NF007024">
    <property type="entry name" value="PRK09490.1"/>
    <property type="match status" value="1"/>
</dbReference>
<dbReference type="Pfam" id="PF00564">
    <property type="entry name" value="PB1"/>
    <property type="match status" value="1"/>
</dbReference>
<dbReference type="CDD" id="cd02340">
    <property type="entry name" value="ZZ_NBR1_like"/>
    <property type="match status" value="2"/>
</dbReference>
<dbReference type="SUPFAM" id="SSF56507">
    <property type="entry name" value="Methionine synthase activation domain-like"/>
    <property type="match status" value="1"/>
</dbReference>
<dbReference type="InterPro" id="IPR036724">
    <property type="entry name" value="Cobalamin-bd_sf"/>
</dbReference>
<evidence type="ECO:0000256" key="14">
    <source>
        <dbReference type="ARBA" id="ARBA00022833"/>
    </source>
</evidence>
<evidence type="ECO:0000256" key="6">
    <source>
        <dbReference type="ARBA" id="ARBA00022603"/>
    </source>
</evidence>
<feature type="binding site" evidence="20">
    <location>
        <position position="438"/>
    </location>
    <ligand>
        <name>Zn(2+)</name>
        <dbReference type="ChEBI" id="CHEBI:29105"/>
    </ligand>
</feature>
<dbReference type="FunFam" id="3.20.20.330:FF:000001">
    <property type="entry name" value="Methionine synthase"/>
    <property type="match status" value="1"/>
</dbReference>
<dbReference type="NCBIfam" id="TIGR02082">
    <property type="entry name" value="metH"/>
    <property type="match status" value="1"/>
</dbReference>
<dbReference type="Pfam" id="PF16158">
    <property type="entry name" value="N_BRCA1_IG"/>
    <property type="match status" value="1"/>
</dbReference>
<dbReference type="SUPFAM" id="SSF57850">
    <property type="entry name" value="RING/U-box"/>
    <property type="match status" value="3"/>
</dbReference>